<evidence type="ECO:0000256" key="7">
    <source>
        <dbReference type="ARBA" id="ARBA00038032"/>
    </source>
</evidence>
<keyword evidence="3" id="KW-1003">Cell membrane</keyword>
<keyword evidence="4 8" id="KW-0812">Transmembrane</keyword>
<name>A0A2U2AI06_9GAMM</name>
<evidence type="ECO:0000256" key="2">
    <source>
        <dbReference type="ARBA" id="ARBA00022448"/>
    </source>
</evidence>
<keyword evidence="11" id="KW-1185">Reference proteome</keyword>
<dbReference type="GO" id="GO:0005886">
    <property type="term" value="C:plasma membrane"/>
    <property type="evidence" value="ECO:0007669"/>
    <property type="project" value="UniProtKB-SubCell"/>
</dbReference>
<evidence type="ECO:0000313" key="11">
    <source>
        <dbReference type="Proteomes" id="UP000244948"/>
    </source>
</evidence>
<feature type="transmembrane region" description="Helical" evidence="9">
    <location>
        <begin position="85"/>
        <end position="103"/>
    </location>
</feature>
<sequence>MPAGFLMGIAICFEVLGTVCMKLSDGFNEILPSLLMLFFYGLGFMAFVACIARIQISIAYALWTAIGMVAISVIDILFFDAHLSGMKIVAFVLIGLGVAGLSLEPQPKKVKHG</sequence>
<dbReference type="Gene3D" id="1.10.3730.20">
    <property type="match status" value="1"/>
</dbReference>
<dbReference type="GO" id="GO:0022857">
    <property type="term" value="F:transmembrane transporter activity"/>
    <property type="evidence" value="ECO:0007669"/>
    <property type="project" value="InterPro"/>
</dbReference>
<dbReference type="AlphaFoldDB" id="A0A2U2AI06"/>
<evidence type="ECO:0000256" key="1">
    <source>
        <dbReference type="ARBA" id="ARBA00004651"/>
    </source>
</evidence>
<evidence type="ECO:0000256" key="4">
    <source>
        <dbReference type="ARBA" id="ARBA00022692"/>
    </source>
</evidence>
<evidence type="ECO:0000256" key="8">
    <source>
        <dbReference type="RuleBase" id="RU003942"/>
    </source>
</evidence>
<dbReference type="PANTHER" id="PTHR30561:SF1">
    <property type="entry name" value="MULTIDRUG TRANSPORTER EMRE"/>
    <property type="match status" value="1"/>
</dbReference>
<dbReference type="EMBL" id="QEWR01000008">
    <property type="protein sequence ID" value="PWD82261.1"/>
    <property type="molecule type" value="Genomic_DNA"/>
</dbReference>
<feature type="transmembrane region" description="Helical" evidence="9">
    <location>
        <begin position="33"/>
        <end position="52"/>
    </location>
</feature>
<dbReference type="RefSeq" id="WP_094568415.1">
    <property type="nucleotide sequence ID" value="NZ_BMXZ01000006.1"/>
</dbReference>
<gene>
    <name evidence="10" type="ORF">DC082_10035</name>
</gene>
<reference evidence="10 11" key="1">
    <citation type="journal article" date="2018" name="Genome Announc.">
        <title>Ignatzschineria cameli sp. nov., isolated from necrotic foot tissue of dromedaries (Camelus dromedarius) and associated maggots (Wohlfahrtia species) in Dubai.</title>
        <authorList>
            <person name="Tsang C.C."/>
            <person name="Tang J.Y."/>
            <person name="Fong J.Y."/>
            <person name="Kinne J."/>
            <person name="Lee H.H."/>
            <person name="Joseph M."/>
            <person name="Jose S."/>
            <person name="Schuster R.K."/>
            <person name="Tang Y."/>
            <person name="Sivakumar S."/>
            <person name="Chen J.H."/>
            <person name="Teng J.L."/>
            <person name="Lau S.K."/>
            <person name="Wernery U."/>
            <person name="Woo P.C."/>
        </authorList>
    </citation>
    <scope>NUCLEOTIDE SEQUENCE [LARGE SCALE GENOMIC DNA]</scope>
    <source>
        <strain evidence="10 11">KCTC 22643</strain>
    </source>
</reference>
<evidence type="ECO:0000256" key="9">
    <source>
        <dbReference type="SAM" id="Phobius"/>
    </source>
</evidence>
<dbReference type="InterPro" id="IPR037185">
    <property type="entry name" value="EmrE-like"/>
</dbReference>
<dbReference type="SUPFAM" id="SSF103481">
    <property type="entry name" value="Multidrug resistance efflux transporter EmrE"/>
    <property type="match status" value="1"/>
</dbReference>
<protein>
    <submittedName>
        <fullName evidence="10">QacE family quaternary ammonium compound efflux SMR transporter</fullName>
    </submittedName>
</protein>
<dbReference type="InterPro" id="IPR045324">
    <property type="entry name" value="Small_multidrug_res"/>
</dbReference>
<organism evidence="10 11">
    <name type="scientific">Ignatzschineria indica</name>
    <dbReference type="NCBI Taxonomy" id="472583"/>
    <lineage>
        <taxon>Bacteria</taxon>
        <taxon>Pseudomonadati</taxon>
        <taxon>Pseudomonadota</taxon>
        <taxon>Gammaproteobacteria</taxon>
        <taxon>Cardiobacteriales</taxon>
        <taxon>Ignatzschineriaceae</taxon>
        <taxon>Ignatzschineria</taxon>
    </lineage>
</organism>
<keyword evidence="6 9" id="KW-0472">Membrane</keyword>
<keyword evidence="2" id="KW-0813">Transport</keyword>
<comment type="subcellular location">
    <subcellularLocation>
        <location evidence="1 8">Cell membrane</location>
        <topology evidence="1 8">Multi-pass membrane protein</topology>
    </subcellularLocation>
</comment>
<evidence type="ECO:0000256" key="3">
    <source>
        <dbReference type="ARBA" id="ARBA00022475"/>
    </source>
</evidence>
<comment type="caution">
    <text evidence="10">The sequence shown here is derived from an EMBL/GenBank/DDBJ whole genome shotgun (WGS) entry which is preliminary data.</text>
</comment>
<dbReference type="Pfam" id="PF00893">
    <property type="entry name" value="Multi_Drug_Res"/>
    <property type="match status" value="1"/>
</dbReference>
<feature type="transmembrane region" description="Helical" evidence="9">
    <location>
        <begin position="59"/>
        <end position="79"/>
    </location>
</feature>
<evidence type="ECO:0000256" key="5">
    <source>
        <dbReference type="ARBA" id="ARBA00022989"/>
    </source>
</evidence>
<accession>A0A2U2AI06</accession>
<proteinExistence type="inferred from homology"/>
<dbReference type="PANTHER" id="PTHR30561">
    <property type="entry name" value="SMR FAMILY PROTON-DEPENDENT DRUG EFFLUX TRANSPORTER SUGE"/>
    <property type="match status" value="1"/>
</dbReference>
<evidence type="ECO:0000256" key="6">
    <source>
        <dbReference type="ARBA" id="ARBA00023136"/>
    </source>
</evidence>
<evidence type="ECO:0000313" key="10">
    <source>
        <dbReference type="EMBL" id="PWD82261.1"/>
    </source>
</evidence>
<comment type="similarity">
    <text evidence="7 8">Belongs to the drug/metabolite transporter (DMT) superfamily. Small multidrug resistance (SMR) (TC 2.A.7.1) family.</text>
</comment>
<keyword evidence="5 9" id="KW-1133">Transmembrane helix</keyword>
<dbReference type="Proteomes" id="UP000244948">
    <property type="component" value="Unassembled WGS sequence"/>
</dbReference>
<dbReference type="InterPro" id="IPR000390">
    <property type="entry name" value="Small_drug/metabolite_transptr"/>
</dbReference>